<evidence type="ECO:0000313" key="6">
    <source>
        <dbReference type="EMBL" id="KPJ64375.1"/>
    </source>
</evidence>
<keyword evidence="2" id="KW-0813">Transport</keyword>
<protein>
    <recommendedName>
        <fullName evidence="5">ABC transporter domain-containing protein</fullName>
    </recommendedName>
</protein>
<evidence type="ECO:0000256" key="4">
    <source>
        <dbReference type="ARBA" id="ARBA00022840"/>
    </source>
</evidence>
<dbReference type="InterPro" id="IPR050763">
    <property type="entry name" value="ABC_transporter_ATP-binding"/>
</dbReference>
<evidence type="ECO:0000313" key="7">
    <source>
        <dbReference type="Proteomes" id="UP000052020"/>
    </source>
</evidence>
<dbReference type="SMART" id="SM00382">
    <property type="entry name" value="AAA"/>
    <property type="match status" value="1"/>
</dbReference>
<gene>
    <name evidence="6" type="ORF">AMK68_01750</name>
</gene>
<dbReference type="GO" id="GO:0016887">
    <property type="term" value="F:ATP hydrolysis activity"/>
    <property type="evidence" value="ECO:0007669"/>
    <property type="project" value="InterPro"/>
</dbReference>
<dbReference type="Gene3D" id="3.40.50.300">
    <property type="entry name" value="P-loop containing nucleotide triphosphate hydrolases"/>
    <property type="match status" value="1"/>
</dbReference>
<dbReference type="Proteomes" id="UP000052020">
    <property type="component" value="Unassembled WGS sequence"/>
</dbReference>
<dbReference type="InterPro" id="IPR003593">
    <property type="entry name" value="AAA+_ATPase"/>
</dbReference>
<dbReference type="InterPro" id="IPR027417">
    <property type="entry name" value="P-loop_NTPase"/>
</dbReference>
<accession>A0A0S7XPM9</accession>
<dbReference type="Pfam" id="PF00005">
    <property type="entry name" value="ABC_tran"/>
    <property type="match status" value="1"/>
</dbReference>
<dbReference type="AlphaFoldDB" id="A0A0S7XPM9"/>
<comment type="similarity">
    <text evidence="1">Belongs to the ABC transporter superfamily.</text>
</comment>
<sequence>MSEAVVLEDVTKVFVRTQQSKDGRGRLLRRRRKQRRRVVDHVSLAIDRGEIVGILGPNGSGKSTLVRMIATLLLPDEGTLRVFDRDVVKEAAAVKRMINRVAADASFFRNLSVMQNLAYSARLYGMRAGQVRERVERILDELGFPGRRLSDQVRRLSRGMQQKVAIARAFLTSPVLLLLDEPTTGLDPRSKRDVHQFIVRIREAHDATVLLTTHDMEEADKLCDRIMIIHRGSSVAVGTPAELKARCRTEDALPTMEDVFLTLAGHSLDADDEEEDTDDSE</sequence>
<dbReference type="PROSITE" id="PS50893">
    <property type="entry name" value="ABC_TRANSPORTER_2"/>
    <property type="match status" value="1"/>
</dbReference>
<evidence type="ECO:0000256" key="1">
    <source>
        <dbReference type="ARBA" id="ARBA00005417"/>
    </source>
</evidence>
<name>A0A0S7XPM9_9BACT</name>
<proteinExistence type="inferred from homology"/>
<feature type="domain" description="ABC transporter" evidence="5">
    <location>
        <begin position="5"/>
        <end position="256"/>
    </location>
</feature>
<dbReference type="SUPFAM" id="SSF52540">
    <property type="entry name" value="P-loop containing nucleoside triphosphate hydrolases"/>
    <property type="match status" value="1"/>
</dbReference>
<dbReference type="EMBL" id="LIZY01000029">
    <property type="protein sequence ID" value="KPJ64375.1"/>
    <property type="molecule type" value="Genomic_DNA"/>
</dbReference>
<evidence type="ECO:0000259" key="5">
    <source>
        <dbReference type="PROSITE" id="PS50893"/>
    </source>
</evidence>
<dbReference type="InterPro" id="IPR003439">
    <property type="entry name" value="ABC_transporter-like_ATP-bd"/>
</dbReference>
<comment type="caution">
    <text evidence="6">The sequence shown here is derived from an EMBL/GenBank/DDBJ whole genome shotgun (WGS) entry which is preliminary data.</text>
</comment>
<keyword evidence="4" id="KW-0067">ATP-binding</keyword>
<keyword evidence="3" id="KW-0547">Nucleotide-binding</keyword>
<dbReference type="PANTHER" id="PTHR42711">
    <property type="entry name" value="ABC TRANSPORTER ATP-BINDING PROTEIN"/>
    <property type="match status" value="1"/>
</dbReference>
<evidence type="ECO:0000256" key="2">
    <source>
        <dbReference type="ARBA" id="ARBA00022448"/>
    </source>
</evidence>
<reference evidence="6 7" key="1">
    <citation type="journal article" date="2015" name="Microbiome">
        <title>Genomic resolution of linkages in carbon, nitrogen, and sulfur cycling among widespread estuary sediment bacteria.</title>
        <authorList>
            <person name="Baker B.J."/>
            <person name="Lazar C.S."/>
            <person name="Teske A.P."/>
            <person name="Dick G.J."/>
        </authorList>
    </citation>
    <scope>NUCLEOTIDE SEQUENCE [LARGE SCALE GENOMIC DNA]</scope>
    <source>
        <strain evidence="6">DG_56</strain>
    </source>
</reference>
<evidence type="ECO:0000256" key="3">
    <source>
        <dbReference type="ARBA" id="ARBA00022741"/>
    </source>
</evidence>
<dbReference type="GO" id="GO:0005524">
    <property type="term" value="F:ATP binding"/>
    <property type="evidence" value="ECO:0007669"/>
    <property type="project" value="UniProtKB-KW"/>
</dbReference>
<dbReference type="PANTHER" id="PTHR42711:SF5">
    <property type="entry name" value="ABC TRANSPORTER ATP-BINDING PROTEIN NATA"/>
    <property type="match status" value="1"/>
</dbReference>
<organism evidence="6 7">
    <name type="scientific">candidate division KD3-62 bacterium DG_56</name>
    <dbReference type="NCBI Taxonomy" id="1704032"/>
    <lineage>
        <taxon>Bacteria</taxon>
        <taxon>candidate division KD3-62</taxon>
    </lineage>
</organism>